<dbReference type="InterPro" id="IPR055170">
    <property type="entry name" value="GFO_IDH_MocA-like_dom"/>
</dbReference>
<dbReference type="InterPro" id="IPR050463">
    <property type="entry name" value="Gfo/Idh/MocA_oxidrdct_glycsds"/>
</dbReference>
<proteinExistence type="predicted"/>
<dbReference type="GO" id="GO:0016491">
    <property type="term" value="F:oxidoreductase activity"/>
    <property type="evidence" value="ECO:0007669"/>
    <property type="project" value="UniProtKB-KW"/>
</dbReference>
<feature type="domain" description="Gfo/Idh/MocA-like oxidoreductase N-terminal" evidence="2">
    <location>
        <begin position="6"/>
        <end position="114"/>
    </location>
</feature>
<dbReference type="Pfam" id="PF22725">
    <property type="entry name" value="GFO_IDH_MocA_C3"/>
    <property type="match status" value="1"/>
</dbReference>
<dbReference type="PANTHER" id="PTHR43818">
    <property type="entry name" value="BCDNA.GH03377"/>
    <property type="match status" value="1"/>
</dbReference>
<evidence type="ECO:0000313" key="4">
    <source>
        <dbReference type="EMBL" id="CUV03298.1"/>
    </source>
</evidence>
<dbReference type="AlphaFoldDB" id="A0A160VBA6"/>
<dbReference type="Gene3D" id="3.30.360.10">
    <property type="entry name" value="Dihydrodipicolinate Reductase, domain 2"/>
    <property type="match status" value="1"/>
</dbReference>
<dbReference type="EC" id="1.-.-.-" evidence="4"/>
<feature type="domain" description="GFO/IDH/MocA-like oxidoreductase" evidence="3">
    <location>
        <begin position="136"/>
        <end position="275"/>
    </location>
</feature>
<dbReference type="SUPFAM" id="SSF55347">
    <property type="entry name" value="Glyceraldehyde-3-phosphate dehydrogenase-like, C-terminal domain"/>
    <property type="match status" value="1"/>
</dbReference>
<dbReference type="PANTHER" id="PTHR43818:SF11">
    <property type="entry name" value="BCDNA.GH03377"/>
    <property type="match status" value="1"/>
</dbReference>
<evidence type="ECO:0000259" key="3">
    <source>
        <dbReference type="Pfam" id="PF22725"/>
    </source>
</evidence>
<sequence>MENGIIRVGLIGAGANTRLRHIPGLREQEGVEIVAVANRSRASGEAIASEYEIPTVYDNWLELMEADDIDAICIGTWPYMHRTMVLAALENDKHVLTEARMAMDAQEAHEMLDASRLFPHLVTQIVPAPATLQVDQTIQDLITEGYLGQLLALNLRVSDGHGRADRSDTFINTKAPLHWRQNRQLSGYNIMGMGIWYESLMRYVGPATKVMAMTRVFTNQRKDEDGVLRGITVPDHVNVICEFAAGVQADLTWSTVTGLQTGAELWIFGSDGTIRVEGPPFDKVFVGKNGDKELKEHLIADDKRGKWRVEQDFIESIRGAPVTLTPFDVGVQYMEFTEAVTRSAQSGQAIYLPL</sequence>
<dbReference type="Pfam" id="PF01408">
    <property type="entry name" value="GFO_IDH_MocA"/>
    <property type="match status" value="1"/>
</dbReference>
<dbReference type="EMBL" id="FAXA01000390">
    <property type="protein sequence ID" value="CUV03298.1"/>
    <property type="molecule type" value="Genomic_DNA"/>
</dbReference>
<dbReference type="InterPro" id="IPR000683">
    <property type="entry name" value="Gfo/Idh/MocA-like_OxRdtase_N"/>
</dbReference>
<dbReference type="InterPro" id="IPR036291">
    <property type="entry name" value="NAD(P)-bd_dom_sf"/>
</dbReference>
<organism evidence="4">
    <name type="scientific">hydrothermal vent metagenome</name>
    <dbReference type="NCBI Taxonomy" id="652676"/>
    <lineage>
        <taxon>unclassified sequences</taxon>
        <taxon>metagenomes</taxon>
        <taxon>ecological metagenomes</taxon>
    </lineage>
</organism>
<reference evidence="4" key="1">
    <citation type="submission" date="2015-10" db="EMBL/GenBank/DDBJ databases">
        <authorList>
            <person name="Gilbert D.G."/>
        </authorList>
    </citation>
    <scope>NUCLEOTIDE SEQUENCE</scope>
</reference>
<gene>
    <name evidence="4" type="ORF">MGWOODY_Clf1941</name>
</gene>
<name>A0A160VBA6_9ZZZZ</name>
<evidence type="ECO:0000256" key="1">
    <source>
        <dbReference type="ARBA" id="ARBA00023002"/>
    </source>
</evidence>
<dbReference type="GO" id="GO:0000166">
    <property type="term" value="F:nucleotide binding"/>
    <property type="evidence" value="ECO:0007669"/>
    <property type="project" value="InterPro"/>
</dbReference>
<protein>
    <submittedName>
        <fullName evidence="4">NTD biosynthesis operon putative oxidoreductase NtdC</fullName>
        <ecNumber evidence="4">1.-.-.-</ecNumber>
    </submittedName>
</protein>
<dbReference type="SUPFAM" id="SSF51735">
    <property type="entry name" value="NAD(P)-binding Rossmann-fold domains"/>
    <property type="match status" value="1"/>
</dbReference>
<keyword evidence="1 4" id="KW-0560">Oxidoreductase</keyword>
<evidence type="ECO:0000259" key="2">
    <source>
        <dbReference type="Pfam" id="PF01408"/>
    </source>
</evidence>
<dbReference type="Gene3D" id="3.40.50.720">
    <property type="entry name" value="NAD(P)-binding Rossmann-like Domain"/>
    <property type="match status" value="1"/>
</dbReference>
<accession>A0A160VBA6</accession>